<evidence type="ECO:0000313" key="4">
    <source>
        <dbReference type="Proteomes" id="UP000486602"/>
    </source>
</evidence>
<keyword evidence="4" id="KW-1185">Reference proteome</keyword>
<dbReference type="EMBL" id="JAAGVY010000055">
    <property type="protein sequence ID" value="NEN25468.1"/>
    <property type="molecule type" value="Genomic_DNA"/>
</dbReference>
<keyword evidence="1" id="KW-0378">Hydrolase</keyword>
<dbReference type="RefSeq" id="WP_163286922.1">
    <property type="nucleotide sequence ID" value="NZ_JAAGVY010000055.1"/>
</dbReference>
<protein>
    <submittedName>
        <fullName evidence="3">SpoIIE family protein phosphatase</fullName>
    </submittedName>
</protein>
<name>A0A7K3WVB3_9FLAO</name>
<dbReference type="SUPFAM" id="SSF55781">
    <property type="entry name" value="GAF domain-like"/>
    <property type="match status" value="1"/>
</dbReference>
<dbReference type="PANTHER" id="PTHR43156">
    <property type="entry name" value="STAGE II SPORULATION PROTEIN E-RELATED"/>
    <property type="match status" value="1"/>
</dbReference>
<dbReference type="Proteomes" id="UP000486602">
    <property type="component" value="Unassembled WGS sequence"/>
</dbReference>
<dbReference type="PANTHER" id="PTHR43156:SF2">
    <property type="entry name" value="STAGE II SPORULATION PROTEIN E"/>
    <property type="match status" value="1"/>
</dbReference>
<comment type="caution">
    <text evidence="3">The sequence shown here is derived from an EMBL/GenBank/DDBJ whole genome shotgun (WGS) entry which is preliminary data.</text>
</comment>
<accession>A0A7K3WVB3</accession>
<organism evidence="3 4">
    <name type="scientific">Cryomorpha ignava</name>
    <dbReference type="NCBI Taxonomy" id="101383"/>
    <lineage>
        <taxon>Bacteria</taxon>
        <taxon>Pseudomonadati</taxon>
        <taxon>Bacteroidota</taxon>
        <taxon>Flavobacteriia</taxon>
        <taxon>Flavobacteriales</taxon>
        <taxon>Cryomorphaceae</taxon>
        <taxon>Cryomorpha</taxon>
    </lineage>
</organism>
<feature type="domain" description="PPM-type phosphatase" evidence="2">
    <location>
        <begin position="192"/>
        <end position="389"/>
    </location>
</feature>
<proteinExistence type="predicted"/>
<dbReference type="InterPro" id="IPR036457">
    <property type="entry name" value="PPM-type-like_dom_sf"/>
</dbReference>
<evidence type="ECO:0000313" key="3">
    <source>
        <dbReference type="EMBL" id="NEN25468.1"/>
    </source>
</evidence>
<dbReference type="InterPro" id="IPR001932">
    <property type="entry name" value="PPM-type_phosphatase-like_dom"/>
</dbReference>
<sequence>MKVKRLQERLKQRDFKLKTLLEITKAINDNLSTEGLLKAYREIVEKELLIGRLALFIKQNDDWNCAVFYGVDKGFSESDIIEKFQVFKDIKTIQSDNEEHFKGFGLIIPVFHNDKPLAYVLIGDINDDELKMSPIIKHMRYIQTLTNIICVAIENKQLIEKSLEQERYKTELKLAAEMQALMVGSGRRDYPSTEVATYYKPHHQVGGDFCDFIELNSQESFFCVADVSGKGISAAFLMANIQAHLRALLQYTNWTLESLAIELNKKVVETVNGERFVTLFMAYFHRPSRTLHYLNAGHNPPVLLSNNKIHHLESGSVGIGMLEELPFINKSEIKIGKDAMIVCYTDGVVEIEDAHEEEFGYERIGQLMKDNQHNLNHIDDLITHIISSLDSHRGNNPYFDDTALLCCRFK</sequence>
<dbReference type="AlphaFoldDB" id="A0A7K3WVB3"/>
<evidence type="ECO:0000256" key="1">
    <source>
        <dbReference type="ARBA" id="ARBA00022801"/>
    </source>
</evidence>
<dbReference type="Pfam" id="PF07228">
    <property type="entry name" value="SpoIIE"/>
    <property type="match status" value="1"/>
</dbReference>
<dbReference type="PROSITE" id="PS51746">
    <property type="entry name" value="PPM_2"/>
    <property type="match status" value="1"/>
</dbReference>
<dbReference type="SMART" id="SM00331">
    <property type="entry name" value="PP2C_SIG"/>
    <property type="match status" value="1"/>
</dbReference>
<gene>
    <name evidence="3" type="ORF">G3O08_18410</name>
</gene>
<evidence type="ECO:0000259" key="2">
    <source>
        <dbReference type="PROSITE" id="PS51746"/>
    </source>
</evidence>
<dbReference type="Gene3D" id="3.60.40.10">
    <property type="entry name" value="PPM-type phosphatase domain"/>
    <property type="match status" value="1"/>
</dbReference>
<reference evidence="3 4" key="1">
    <citation type="submission" date="2020-02" db="EMBL/GenBank/DDBJ databases">
        <title>Out from the shadows clarifying the taxonomy of the family Cryomorphaceae and related taxa by utilizing the GTDB taxonomic framework.</title>
        <authorList>
            <person name="Bowman J.P."/>
        </authorList>
    </citation>
    <scope>NUCLEOTIDE SEQUENCE [LARGE SCALE GENOMIC DNA]</scope>
    <source>
        <strain evidence="3 4">QSSC 1-22</strain>
    </source>
</reference>
<dbReference type="GO" id="GO:0016791">
    <property type="term" value="F:phosphatase activity"/>
    <property type="evidence" value="ECO:0007669"/>
    <property type="project" value="TreeGrafter"/>
</dbReference>
<dbReference type="InterPro" id="IPR052016">
    <property type="entry name" value="Bact_Sigma-Reg"/>
</dbReference>
<dbReference type="SUPFAM" id="SSF81606">
    <property type="entry name" value="PP2C-like"/>
    <property type="match status" value="1"/>
</dbReference>